<proteinExistence type="predicted"/>
<name>A0A835PUB7_VANPL</name>
<evidence type="ECO:0000313" key="1">
    <source>
        <dbReference type="EMBL" id="KAG0460536.1"/>
    </source>
</evidence>
<dbReference type="EMBL" id="JADCNL010000011">
    <property type="protein sequence ID" value="KAG0460536.1"/>
    <property type="molecule type" value="Genomic_DNA"/>
</dbReference>
<organism evidence="1 3">
    <name type="scientific">Vanilla planifolia</name>
    <name type="common">Vanilla</name>
    <dbReference type="NCBI Taxonomy" id="51239"/>
    <lineage>
        <taxon>Eukaryota</taxon>
        <taxon>Viridiplantae</taxon>
        <taxon>Streptophyta</taxon>
        <taxon>Embryophyta</taxon>
        <taxon>Tracheophyta</taxon>
        <taxon>Spermatophyta</taxon>
        <taxon>Magnoliopsida</taxon>
        <taxon>Liliopsida</taxon>
        <taxon>Asparagales</taxon>
        <taxon>Orchidaceae</taxon>
        <taxon>Vanilloideae</taxon>
        <taxon>Vanilleae</taxon>
        <taxon>Vanilla</taxon>
    </lineage>
</organism>
<accession>A0A835PUB7</accession>
<dbReference type="Proteomes" id="UP000636800">
    <property type="component" value="Chromosome 11"/>
</dbReference>
<evidence type="ECO:0000313" key="4">
    <source>
        <dbReference type="Proteomes" id="UP000639772"/>
    </source>
</evidence>
<protein>
    <submittedName>
        <fullName evidence="1">Uncharacterized protein</fullName>
    </submittedName>
</protein>
<evidence type="ECO:0000313" key="2">
    <source>
        <dbReference type="EMBL" id="KAG0461973.1"/>
    </source>
</evidence>
<evidence type="ECO:0000313" key="3">
    <source>
        <dbReference type="Proteomes" id="UP000636800"/>
    </source>
</evidence>
<comment type="caution">
    <text evidence="1">The sequence shown here is derived from an EMBL/GenBank/DDBJ whole genome shotgun (WGS) entry which is preliminary data.</text>
</comment>
<dbReference type="AlphaFoldDB" id="A0A835PUB7"/>
<sequence length="79" mass="8667">MRAYKAPIEGYKRQAADEKTGGGYFIVIKPTKHGAESARARDGRAWRTWHEISSSPIIMIGTAEGGRAEDFGPRGYLAV</sequence>
<keyword evidence="3" id="KW-1185">Reference proteome</keyword>
<dbReference type="EMBL" id="JADCNM010000011">
    <property type="protein sequence ID" value="KAG0461973.1"/>
    <property type="molecule type" value="Genomic_DNA"/>
</dbReference>
<reference evidence="3 4" key="1">
    <citation type="journal article" date="2020" name="Nat. Food">
        <title>A phased Vanilla planifolia genome enables genetic improvement of flavour and production.</title>
        <authorList>
            <person name="Hasing T."/>
            <person name="Tang H."/>
            <person name="Brym M."/>
            <person name="Khazi F."/>
            <person name="Huang T."/>
            <person name="Chambers A.H."/>
        </authorList>
    </citation>
    <scope>NUCLEOTIDE SEQUENCE [LARGE SCALE GENOMIC DNA]</scope>
    <source>
        <tissue evidence="1">Leaf</tissue>
    </source>
</reference>
<dbReference type="Proteomes" id="UP000639772">
    <property type="component" value="Chromosome 11"/>
</dbReference>
<gene>
    <name evidence="2" type="ORF">HPP92_020449</name>
    <name evidence="1" type="ORF">HPP92_020833</name>
</gene>